<dbReference type="Gene3D" id="6.10.170.10">
    <property type="match status" value="1"/>
</dbReference>
<dbReference type="Proteomes" id="UP000095743">
    <property type="component" value="Chromosome"/>
</dbReference>
<dbReference type="PANTHER" id="PTHR31988:SF19">
    <property type="entry name" value="9-O-ACETYL-N-ACETYLNEURAMINIC ACID DEACETYLASE-RELATED"/>
    <property type="match status" value="1"/>
</dbReference>
<reference evidence="3 4" key="1">
    <citation type="submission" date="2016-09" db="EMBL/GenBank/DDBJ databases">
        <title>Genomic analysis reveals versatility of anaerobic energy metabolism of Geosporobacter ferrireducens IRF9 of phylum Firmicutes.</title>
        <authorList>
            <person name="Kim S.-J."/>
        </authorList>
    </citation>
    <scope>NUCLEOTIDE SEQUENCE [LARGE SCALE GENOMIC DNA]</scope>
    <source>
        <strain evidence="3 4">IRF9</strain>
    </source>
</reference>
<accession>A0A1D8GF46</accession>
<dbReference type="Pfam" id="PF03629">
    <property type="entry name" value="SASA"/>
    <property type="match status" value="1"/>
</dbReference>
<dbReference type="SUPFAM" id="SSF52266">
    <property type="entry name" value="SGNH hydrolase"/>
    <property type="match status" value="1"/>
</dbReference>
<dbReference type="STRING" id="1424294.Gferi_08005"/>
<evidence type="ECO:0000259" key="2">
    <source>
        <dbReference type="Pfam" id="PF03629"/>
    </source>
</evidence>
<evidence type="ECO:0000313" key="3">
    <source>
        <dbReference type="EMBL" id="AOT69522.1"/>
    </source>
</evidence>
<dbReference type="InterPro" id="IPR036514">
    <property type="entry name" value="SGNH_hydro_sf"/>
</dbReference>
<protein>
    <submittedName>
        <fullName evidence="3">Acetylxylan esterase</fullName>
    </submittedName>
</protein>
<dbReference type="RefSeq" id="WP_069975290.1">
    <property type="nucleotide sequence ID" value="NZ_CP017269.1"/>
</dbReference>
<dbReference type="OrthoDB" id="9795554at2"/>
<dbReference type="InterPro" id="IPR052940">
    <property type="entry name" value="Carb_Esterase_6"/>
</dbReference>
<keyword evidence="4" id="KW-1185">Reference proteome</keyword>
<dbReference type="EMBL" id="CP017269">
    <property type="protein sequence ID" value="AOT69522.1"/>
    <property type="molecule type" value="Genomic_DNA"/>
</dbReference>
<evidence type="ECO:0000256" key="1">
    <source>
        <dbReference type="ARBA" id="ARBA00022801"/>
    </source>
</evidence>
<gene>
    <name evidence="3" type="ORF">Gferi_08005</name>
</gene>
<name>A0A1D8GF46_9FIRM</name>
<feature type="domain" description="Sialate O-acetylesterase" evidence="2">
    <location>
        <begin position="4"/>
        <end position="225"/>
    </location>
</feature>
<dbReference type="InterPro" id="IPR005181">
    <property type="entry name" value="SASA"/>
</dbReference>
<dbReference type="GO" id="GO:0016787">
    <property type="term" value="F:hydrolase activity"/>
    <property type="evidence" value="ECO:0007669"/>
    <property type="project" value="UniProtKB-KW"/>
</dbReference>
<dbReference type="KEGG" id="gfe:Gferi_08005"/>
<dbReference type="PANTHER" id="PTHR31988">
    <property type="entry name" value="ESTERASE, PUTATIVE (DUF303)-RELATED"/>
    <property type="match status" value="1"/>
</dbReference>
<sequence>MLKSFLMLGQSNMAGRGFIHEVPPIYNERIQMLRNGRWQMMTEPINYDRPVSGISLAGSFADAWCRQNQEDIIGLIPCAEGGSSLDEWAVDQALFRHAITEAKFAMQSSQLTGILWHQGESDSVNGNYKVYYKKLLLIIEALRKELNAPDIPIIIGGLGDFLGKECFGKSCTEYNFINQELQKFAFEQDNCYFVTASGLTSNPDGIHIDAISQRKFGLRYFEAFSNRQHVLNPLKNENELLNLNHARTHTKAEKIYIKSMDFALGKISYDEFVSQVMQINNDYTL</sequence>
<dbReference type="AlphaFoldDB" id="A0A1D8GF46"/>
<organism evidence="3 4">
    <name type="scientific">Geosporobacter ferrireducens</name>
    <dbReference type="NCBI Taxonomy" id="1424294"/>
    <lineage>
        <taxon>Bacteria</taxon>
        <taxon>Bacillati</taxon>
        <taxon>Bacillota</taxon>
        <taxon>Clostridia</taxon>
        <taxon>Peptostreptococcales</taxon>
        <taxon>Thermotaleaceae</taxon>
        <taxon>Geosporobacter</taxon>
    </lineage>
</organism>
<proteinExistence type="predicted"/>
<dbReference type="Gene3D" id="3.40.50.1110">
    <property type="entry name" value="SGNH hydrolase"/>
    <property type="match status" value="1"/>
</dbReference>
<keyword evidence="1" id="KW-0378">Hydrolase</keyword>
<evidence type="ECO:0000313" key="4">
    <source>
        <dbReference type="Proteomes" id="UP000095743"/>
    </source>
</evidence>